<gene>
    <name evidence="3" type="ORF">L2672_15665</name>
</gene>
<accession>A0A9X1ZRH2</accession>
<evidence type="ECO:0000256" key="1">
    <source>
        <dbReference type="ARBA" id="ARBA00022676"/>
    </source>
</evidence>
<protein>
    <submittedName>
        <fullName evidence="3">Lipopolysaccharide heptosyltransferase family protein</fullName>
    </submittedName>
</protein>
<dbReference type="RefSeq" id="WP_248996782.1">
    <property type="nucleotide sequence ID" value="NZ_JAKIKP010000015.1"/>
</dbReference>
<dbReference type="InterPro" id="IPR051199">
    <property type="entry name" value="LPS_LOS_Heptosyltrfase"/>
</dbReference>
<dbReference type="EMBL" id="JAKIKP010000015">
    <property type="protein sequence ID" value="MCL1144115.1"/>
    <property type="molecule type" value="Genomic_DNA"/>
</dbReference>
<organism evidence="3 4">
    <name type="scientific">Shewanella gaetbuli</name>
    <dbReference type="NCBI Taxonomy" id="220752"/>
    <lineage>
        <taxon>Bacteria</taxon>
        <taxon>Pseudomonadati</taxon>
        <taxon>Pseudomonadota</taxon>
        <taxon>Gammaproteobacteria</taxon>
        <taxon>Alteromonadales</taxon>
        <taxon>Shewanellaceae</taxon>
        <taxon>Shewanella</taxon>
    </lineage>
</organism>
<evidence type="ECO:0000313" key="4">
    <source>
        <dbReference type="Proteomes" id="UP001139333"/>
    </source>
</evidence>
<keyword evidence="1" id="KW-0328">Glycosyltransferase</keyword>
<keyword evidence="2" id="KW-0808">Transferase</keyword>
<name>A0A9X1ZRH2_9GAMM</name>
<dbReference type="PANTHER" id="PTHR30160">
    <property type="entry name" value="TETRAACYLDISACCHARIDE 4'-KINASE-RELATED"/>
    <property type="match status" value="1"/>
</dbReference>
<dbReference type="GO" id="GO:0005829">
    <property type="term" value="C:cytosol"/>
    <property type="evidence" value="ECO:0007669"/>
    <property type="project" value="TreeGrafter"/>
</dbReference>
<comment type="caution">
    <text evidence="3">The sequence shown here is derived from an EMBL/GenBank/DDBJ whole genome shotgun (WGS) entry which is preliminary data.</text>
</comment>
<sequence length="369" mass="42032">MPIISSEKLKNCQRLLFISPLALGDFLYIKTFLNDIKHNFPHIQLDIWLDDNRCNTNEWRLNRSKILQQWIGAETAFDNSYGCCDSPQMQQAQIQQAQGESYDIIICHSGSKSHEFSAIARQISANAYVVSSIASAPFKGILNWYLFRHSDAVYQLDANKLDKNHHITDRYYTVFNDIVGISLQKNQFMPSLAIPIEMTQGAQQWLQANFANHHGKTVLINHLSTNSKRDWLEEQVIELIKQIAAREANTRFVINVTKEHFDAMMALVARSFNKTQTPVAVFTIQENFFELPAIISIVDCVITAETAIVHFATASKTPLIALMRTKKPYWAPPVSNISHVLYATEGRGYVADISVETVYQQYTKMISTH</sequence>
<dbReference type="AlphaFoldDB" id="A0A9X1ZRH2"/>
<dbReference type="Gene3D" id="3.40.50.2000">
    <property type="entry name" value="Glycogen Phosphorylase B"/>
    <property type="match status" value="2"/>
</dbReference>
<dbReference type="GO" id="GO:0009244">
    <property type="term" value="P:lipopolysaccharide core region biosynthetic process"/>
    <property type="evidence" value="ECO:0007669"/>
    <property type="project" value="TreeGrafter"/>
</dbReference>
<evidence type="ECO:0000313" key="3">
    <source>
        <dbReference type="EMBL" id="MCL1144115.1"/>
    </source>
</evidence>
<dbReference type="InterPro" id="IPR002201">
    <property type="entry name" value="Glyco_trans_9"/>
</dbReference>
<dbReference type="SUPFAM" id="SSF53756">
    <property type="entry name" value="UDP-Glycosyltransferase/glycogen phosphorylase"/>
    <property type="match status" value="1"/>
</dbReference>
<dbReference type="Pfam" id="PF01075">
    <property type="entry name" value="Glyco_transf_9"/>
    <property type="match status" value="1"/>
</dbReference>
<dbReference type="GO" id="GO:0008713">
    <property type="term" value="F:ADP-heptose-lipopolysaccharide heptosyltransferase activity"/>
    <property type="evidence" value="ECO:0007669"/>
    <property type="project" value="TreeGrafter"/>
</dbReference>
<proteinExistence type="predicted"/>
<evidence type="ECO:0000256" key="2">
    <source>
        <dbReference type="ARBA" id="ARBA00022679"/>
    </source>
</evidence>
<dbReference type="Proteomes" id="UP001139333">
    <property type="component" value="Unassembled WGS sequence"/>
</dbReference>
<keyword evidence="4" id="KW-1185">Reference proteome</keyword>
<reference evidence="3" key="1">
    <citation type="submission" date="2022-01" db="EMBL/GenBank/DDBJ databases">
        <title>Whole genome-based taxonomy of the Shewanellaceae.</title>
        <authorList>
            <person name="Martin-Rodriguez A.J."/>
        </authorList>
    </citation>
    <scope>NUCLEOTIDE SEQUENCE</scope>
    <source>
        <strain evidence="3">DSM 16422</strain>
    </source>
</reference>